<dbReference type="AlphaFoldDB" id="G9Y683"/>
<protein>
    <submittedName>
        <fullName evidence="2">HNH endonuclease domain protein</fullName>
    </submittedName>
</protein>
<comment type="caution">
    <text evidence="2">The sequence shown here is derived from an EMBL/GenBank/DDBJ whole genome shotgun (WGS) entry which is preliminary data.</text>
</comment>
<dbReference type="PATRIC" id="fig|1002364.3.peg.1862"/>
<keyword evidence="2" id="KW-0255">Endonuclease</keyword>
<dbReference type="FunFam" id="1.10.30.50:FF:000010">
    <property type="entry name" value="HNH endonuclease"/>
    <property type="match status" value="1"/>
</dbReference>
<gene>
    <name evidence="2" type="ORF">HMPREF0454_02050</name>
</gene>
<sequence length="114" mass="12866">MKDVRVYGSKWDRARKEFLQLHPLCAMCKEQGVISAATVVDHIVPHRLKLAIHSGNREEIAKAQKLFWDRKNWQGLCTSHHSSTKQRMEKRGHAIGCDEDGLPIGANKHWGGAG</sequence>
<dbReference type="SMART" id="SM00507">
    <property type="entry name" value="HNHc"/>
    <property type="match status" value="1"/>
</dbReference>
<dbReference type="InterPro" id="IPR003615">
    <property type="entry name" value="HNH_nuc"/>
</dbReference>
<evidence type="ECO:0000259" key="1">
    <source>
        <dbReference type="SMART" id="SM00507"/>
    </source>
</evidence>
<dbReference type="Proteomes" id="UP000005959">
    <property type="component" value="Unassembled WGS sequence"/>
</dbReference>
<feature type="domain" description="HNH nuclease" evidence="1">
    <location>
        <begin position="13"/>
        <end position="82"/>
    </location>
</feature>
<reference evidence="2 3" key="1">
    <citation type="submission" date="2011-08" db="EMBL/GenBank/DDBJ databases">
        <authorList>
            <person name="Weinstock G."/>
            <person name="Sodergren E."/>
            <person name="Clifton S."/>
            <person name="Fulton L."/>
            <person name="Fulton B."/>
            <person name="Courtney L."/>
            <person name="Fronick C."/>
            <person name="Harrison M."/>
            <person name="Strong C."/>
            <person name="Farmer C."/>
            <person name="Delahaunty K."/>
            <person name="Markovic C."/>
            <person name="Hall O."/>
            <person name="Minx P."/>
            <person name="Tomlinson C."/>
            <person name="Mitreva M."/>
            <person name="Hou S."/>
            <person name="Chen J."/>
            <person name="Wollam A."/>
            <person name="Pepin K.H."/>
            <person name="Johnson M."/>
            <person name="Bhonagiri V."/>
            <person name="Zhang X."/>
            <person name="Suruliraj S."/>
            <person name="Warren W."/>
            <person name="Chinwalla A."/>
            <person name="Mardis E.R."/>
            <person name="Wilson R.K."/>
        </authorList>
    </citation>
    <scope>NUCLEOTIDE SEQUENCE [LARGE SCALE GENOMIC DNA]</scope>
    <source>
        <strain evidence="2 3">ATCC 51873</strain>
    </source>
</reference>
<proteinExistence type="predicted"/>
<dbReference type="CDD" id="cd00085">
    <property type="entry name" value="HNHc"/>
    <property type="match status" value="1"/>
</dbReference>
<dbReference type="GO" id="GO:0004519">
    <property type="term" value="F:endonuclease activity"/>
    <property type="evidence" value="ECO:0007669"/>
    <property type="project" value="UniProtKB-KW"/>
</dbReference>
<organism evidence="2 3">
    <name type="scientific">Hafnia alvei ATCC 51873</name>
    <dbReference type="NCBI Taxonomy" id="1002364"/>
    <lineage>
        <taxon>Bacteria</taxon>
        <taxon>Pseudomonadati</taxon>
        <taxon>Pseudomonadota</taxon>
        <taxon>Gammaproteobacteria</taxon>
        <taxon>Enterobacterales</taxon>
        <taxon>Hafniaceae</taxon>
        <taxon>Hafnia</taxon>
    </lineage>
</organism>
<evidence type="ECO:0000313" key="3">
    <source>
        <dbReference type="Proteomes" id="UP000005959"/>
    </source>
</evidence>
<dbReference type="HOGENOM" id="CLU_108879_2_1_6"/>
<dbReference type="RefSeq" id="WP_004092338.1">
    <property type="nucleotide sequence ID" value="NZ_JH417518.1"/>
</dbReference>
<evidence type="ECO:0000313" key="2">
    <source>
        <dbReference type="EMBL" id="EHM42941.1"/>
    </source>
</evidence>
<dbReference type="EMBL" id="AGCI01000047">
    <property type="protein sequence ID" value="EHM42941.1"/>
    <property type="molecule type" value="Genomic_DNA"/>
</dbReference>
<keyword evidence="2" id="KW-0540">Nuclease</keyword>
<keyword evidence="2" id="KW-0378">Hydrolase</keyword>
<name>G9Y683_HAFAL</name>
<accession>G9Y683</accession>